<keyword evidence="3" id="KW-1185">Reference proteome</keyword>
<evidence type="ECO:0008006" key="4">
    <source>
        <dbReference type="Google" id="ProtNLM"/>
    </source>
</evidence>
<feature type="signal peptide" evidence="1">
    <location>
        <begin position="1"/>
        <end position="17"/>
    </location>
</feature>
<gene>
    <name evidence="2" type="ORF">EOD42_14220</name>
</gene>
<sequence length="76" mass="8084">MKVLMLLLAMPSALALAGCSTPVVSERPCPRLTEFPLEVQQAAAAELAAPPAKPALDRMMASMAADRAFNRSVCKR</sequence>
<name>A0A437MF26_9PROT</name>
<keyword evidence="1" id="KW-0732">Signal</keyword>
<comment type="caution">
    <text evidence="2">The sequence shown here is derived from an EMBL/GenBank/DDBJ whole genome shotgun (WGS) entry which is preliminary data.</text>
</comment>
<protein>
    <recommendedName>
        <fullName evidence="4">Lipoprotein</fullName>
    </recommendedName>
</protein>
<dbReference type="AlphaFoldDB" id="A0A437MF26"/>
<organism evidence="2 3">
    <name type="scientific">Rhodovarius crocodyli</name>
    <dbReference type="NCBI Taxonomy" id="1979269"/>
    <lineage>
        <taxon>Bacteria</taxon>
        <taxon>Pseudomonadati</taxon>
        <taxon>Pseudomonadota</taxon>
        <taxon>Alphaproteobacteria</taxon>
        <taxon>Acetobacterales</taxon>
        <taxon>Roseomonadaceae</taxon>
        <taxon>Rhodovarius</taxon>
    </lineage>
</organism>
<proteinExistence type="predicted"/>
<evidence type="ECO:0000313" key="3">
    <source>
        <dbReference type="Proteomes" id="UP000282957"/>
    </source>
</evidence>
<dbReference type="EMBL" id="SACL01000004">
    <property type="protein sequence ID" value="RVT96264.1"/>
    <property type="molecule type" value="Genomic_DNA"/>
</dbReference>
<feature type="chain" id="PRO_5019009536" description="Lipoprotein" evidence="1">
    <location>
        <begin position="18"/>
        <end position="76"/>
    </location>
</feature>
<accession>A0A437MF26</accession>
<dbReference type="RefSeq" id="WP_127788197.1">
    <property type="nucleotide sequence ID" value="NZ_SACL01000004.1"/>
</dbReference>
<evidence type="ECO:0000313" key="2">
    <source>
        <dbReference type="EMBL" id="RVT96264.1"/>
    </source>
</evidence>
<reference evidence="2 3" key="1">
    <citation type="submission" date="2019-01" db="EMBL/GenBank/DDBJ databases">
        <authorList>
            <person name="Chen W.-M."/>
        </authorList>
    </citation>
    <scope>NUCLEOTIDE SEQUENCE [LARGE SCALE GENOMIC DNA]</scope>
    <source>
        <strain evidence="2 3">CCP-6</strain>
    </source>
</reference>
<dbReference type="Proteomes" id="UP000282957">
    <property type="component" value="Unassembled WGS sequence"/>
</dbReference>
<dbReference type="PROSITE" id="PS51257">
    <property type="entry name" value="PROKAR_LIPOPROTEIN"/>
    <property type="match status" value="1"/>
</dbReference>
<evidence type="ECO:0000256" key="1">
    <source>
        <dbReference type="SAM" id="SignalP"/>
    </source>
</evidence>